<reference evidence="2 3" key="1">
    <citation type="submission" date="2022-03" db="EMBL/GenBank/DDBJ databases">
        <authorList>
            <person name="Nunn A."/>
            <person name="Chopra R."/>
            <person name="Nunn A."/>
            <person name="Contreras Garrido A."/>
        </authorList>
    </citation>
    <scope>NUCLEOTIDE SEQUENCE [LARGE SCALE GENOMIC DNA]</scope>
</reference>
<proteinExistence type="predicted"/>
<dbReference type="InterPro" id="IPR055290">
    <property type="entry name" value="At3g26010-like"/>
</dbReference>
<dbReference type="Pfam" id="PF24750">
    <property type="entry name" value="b-prop_At3g26010-like"/>
    <property type="match status" value="1"/>
</dbReference>
<evidence type="ECO:0000259" key="1">
    <source>
        <dbReference type="PROSITE" id="PS50181"/>
    </source>
</evidence>
<dbReference type="SUPFAM" id="SSF81383">
    <property type="entry name" value="F-box domain"/>
    <property type="match status" value="1"/>
</dbReference>
<protein>
    <recommendedName>
        <fullName evidence="1">F-box domain-containing protein</fullName>
    </recommendedName>
</protein>
<dbReference type="PROSITE" id="PS50181">
    <property type="entry name" value="FBOX"/>
    <property type="match status" value="1"/>
</dbReference>
<dbReference type="InterPro" id="IPR036047">
    <property type="entry name" value="F-box-like_dom_sf"/>
</dbReference>
<dbReference type="InterPro" id="IPR056592">
    <property type="entry name" value="Beta-prop_At3g26010-like"/>
</dbReference>
<dbReference type="AlphaFoldDB" id="A0AAU9T1N8"/>
<dbReference type="EMBL" id="OU466863">
    <property type="protein sequence ID" value="CAH2078075.1"/>
    <property type="molecule type" value="Genomic_DNA"/>
</dbReference>
<organism evidence="2 3">
    <name type="scientific">Thlaspi arvense</name>
    <name type="common">Field penny-cress</name>
    <dbReference type="NCBI Taxonomy" id="13288"/>
    <lineage>
        <taxon>Eukaryota</taxon>
        <taxon>Viridiplantae</taxon>
        <taxon>Streptophyta</taxon>
        <taxon>Embryophyta</taxon>
        <taxon>Tracheophyta</taxon>
        <taxon>Spermatophyta</taxon>
        <taxon>Magnoliopsida</taxon>
        <taxon>eudicotyledons</taxon>
        <taxon>Gunneridae</taxon>
        <taxon>Pentapetalae</taxon>
        <taxon>rosids</taxon>
        <taxon>malvids</taxon>
        <taxon>Brassicales</taxon>
        <taxon>Brassicaceae</taxon>
        <taxon>Thlaspideae</taxon>
        <taxon>Thlaspi</taxon>
    </lineage>
</organism>
<evidence type="ECO:0000313" key="3">
    <source>
        <dbReference type="Proteomes" id="UP000836841"/>
    </source>
</evidence>
<dbReference type="PANTHER" id="PTHR35546:SF25">
    <property type="entry name" value="F-BOX DOMAIN-CONTAINING PROTEIN"/>
    <property type="match status" value="1"/>
</dbReference>
<dbReference type="PANTHER" id="PTHR35546">
    <property type="entry name" value="F-BOX PROTEIN INTERACTION DOMAIN PROTEIN-RELATED"/>
    <property type="match status" value="1"/>
</dbReference>
<accession>A0AAU9T1N8</accession>
<dbReference type="SMART" id="SM00256">
    <property type="entry name" value="FBOX"/>
    <property type="match status" value="1"/>
</dbReference>
<evidence type="ECO:0000313" key="2">
    <source>
        <dbReference type="EMBL" id="CAH2078075.1"/>
    </source>
</evidence>
<keyword evidence="3" id="KW-1185">Reference proteome</keyword>
<dbReference type="Proteomes" id="UP000836841">
    <property type="component" value="Chromosome 7"/>
</dbReference>
<dbReference type="InterPro" id="IPR001810">
    <property type="entry name" value="F-box_dom"/>
</dbReference>
<name>A0AAU9T1N8_THLAR</name>
<feature type="domain" description="F-box" evidence="1">
    <location>
        <begin position="1"/>
        <end position="46"/>
    </location>
</feature>
<dbReference type="Pfam" id="PF00646">
    <property type="entry name" value="F-box"/>
    <property type="match status" value="1"/>
</dbReference>
<sequence length="410" mass="46051">METTLHLPEVLLTEIQARLPFRSISKFKCVCKTWKTTLESLYFRRLYLSLRQNRGSSWSLLCGVKELIGETWDLPKSLASYIPPPFLGISASSNGLVLVERYSDCASCFVGNPVLQQWVEIPPPPHRSDVFGLVTRVDPECGAVLGFKVVRLAAVVPIKASPGALMSSTYLSLCVYSSDTGVWTSEGLYCPRYISNRAAMTLNGMIYLSQTQPGVLISHDFYAESDQCSLTPLPDPFHSNLNERAALTTSRGFVMYIKTLGQNRLKVWRLVKDSGDACWQLLWDVCLPFTLGSHAPMAVHPFDADIVYIWSQHSHRLVSCNLRTQNYGILGAGDDDDAHQNFFMNHSVCDENIDEIWSFRSSDWDFGPSIDLSQFVPPLWMDSVPRPPQVEMMDTTSLLSYIKRTQNEAG</sequence>
<gene>
    <name evidence="2" type="ORF">TAV2_LOCUS22692</name>
</gene>